<gene>
    <name evidence="4" type="ORF">METZ01_LOCUS378612</name>
</gene>
<dbReference type="PRINTS" id="PR00811">
    <property type="entry name" value="BCTERIALGSPD"/>
</dbReference>
<accession>A0A382TWE4</accession>
<dbReference type="GO" id="GO:0016020">
    <property type="term" value="C:membrane"/>
    <property type="evidence" value="ECO:0007669"/>
    <property type="project" value="UniProtKB-SubCell"/>
</dbReference>
<dbReference type="PANTHER" id="PTHR30332">
    <property type="entry name" value="PROBABLE GENERAL SECRETION PATHWAY PROTEIN D"/>
    <property type="match status" value="1"/>
</dbReference>
<evidence type="ECO:0000256" key="3">
    <source>
        <dbReference type="ARBA" id="ARBA00023136"/>
    </source>
</evidence>
<proteinExistence type="predicted"/>
<evidence type="ECO:0000256" key="2">
    <source>
        <dbReference type="ARBA" id="ARBA00022729"/>
    </source>
</evidence>
<sequence>LACSLGLALGLGGRLVNAQDAEVDAPATELEDLEGITEDYQPEEEVYVEEFLPVPAIGSPESEFNFQTFGLSYMQSDRVIALLKALGYATIEFSWAEGESINENVYSVLQDVESYPLIIKLIGANKTSLLEPSPDGGIGEESGLGGTYLHQQTSGAPEQRLFIVYEKAFPKQLHVLLQLLRNDIDVPARQVVIEALVVELDTKKIDELGVNYNLQRGEGSLSFNPIADTGFRPIFDQDSPIVGADVTTPLSNALPFVGKFTNSASFGSVLRALVQDGHAEVLSNPSVLVLNGRQARIQ</sequence>
<dbReference type="GO" id="GO:0009306">
    <property type="term" value="P:protein secretion"/>
    <property type="evidence" value="ECO:0007669"/>
    <property type="project" value="TreeGrafter"/>
</dbReference>
<dbReference type="InterPro" id="IPR001775">
    <property type="entry name" value="GspD/PilQ"/>
</dbReference>
<keyword evidence="2" id="KW-0732">Signal</keyword>
<feature type="non-terminal residue" evidence="4">
    <location>
        <position position="298"/>
    </location>
</feature>
<reference evidence="4" key="1">
    <citation type="submission" date="2018-05" db="EMBL/GenBank/DDBJ databases">
        <authorList>
            <person name="Lanie J.A."/>
            <person name="Ng W.-L."/>
            <person name="Kazmierczak K.M."/>
            <person name="Andrzejewski T.M."/>
            <person name="Davidsen T.M."/>
            <person name="Wayne K.J."/>
            <person name="Tettelin H."/>
            <person name="Glass J.I."/>
            <person name="Rusch D."/>
            <person name="Podicherti R."/>
            <person name="Tsui H.-C.T."/>
            <person name="Winkler M.E."/>
        </authorList>
    </citation>
    <scope>NUCLEOTIDE SEQUENCE</scope>
</reference>
<dbReference type="EMBL" id="UINC01139300">
    <property type="protein sequence ID" value="SVD25758.1"/>
    <property type="molecule type" value="Genomic_DNA"/>
</dbReference>
<feature type="non-terminal residue" evidence="4">
    <location>
        <position position="1"/>
    </location>
</feature>
<name>A0A382TWE4_9ZZZZ</name>
<dbReference type="PANTHER" id="PTHR30332:SF24">
    <property type="entry name" value="SECRETIN GSPD-RELATED"/>
    <property type="match status" value="1"/>
</dbReference>
<evidence type="ECO:0000256" key="1">
    <source>
        <dbReference type="ARBA" id="ARBA00004370"/>
    </source>
</evidence>
<dbReference type="GO" id="GO:0015627">
    <property type="term" value="C:type II protein secretion system complex"/>
    <property type="evidence" value="ECO:0007669"/>
    <property type="project" value="TreeGrafter"/>
</dbReference>
<evidence type="ECO:0008006" key="5">
    <source>
        <dbReference type="Google" id="ProtNLM"/>
    </source>
</evidence>
<organism evidence="4">
    <name type="scientific">marine metagenome</name>
    <dbReference type="NCBI Taxonomy" id="408172"/>
    <lineage>
        <taxon>unclassified sequences</taxon>
        <taxon>metagenomes</taxon>
        <taxon>ecological metagenomes</taxon>
    </lineage>
</organism>
<dbReference type="AlphaFoldDB" id="A0A382TWE4"/>
<comment type="subcellular location">
    <subcellularLocation>
        <location evidence="1">Membrane</location>
    </subcellularLocation>
</comment>
<evidence type="ECO:0000313" key="4">
    <source>
        <dbReference type="EMBL" id="SVD25758.1"/>
    </source>
</evidence>
<protein>
    <recommendedName>
        <fullName evidence="5">NolW-like domain-containing protein</fullName>
    </recommendedName>
</protein>
<dbReference type="InterPro" id="IPR050810">
    <property type="entry name" value="Bact_Secretion_Sys_Channel"/>
</dbReference>
<keyword evidence="3" id="KW-0472">Membrane</keyword>